<dbReference type="AlphaFoldDB" id="A0A383E8E9"/>
<evidence type="ECO:0000313" key="1">
    <source>
        <dbReference type="EMBL" id="SVE52884.1"/>
    </source>
</evidence>
<feature type="non-terminal residue" evidence="1">
    <location>
        <position position="1"/>
    </location>
</feature>
<name>A0A383E8E9_9ZZZZ</name>
<protein>
    <recommendedName>
        <fullName evidence="2">Outer membrane protein beta-barrel domain-containing protein</fullName>
    </recommendedName>
</protein>
<evidence type="ECO:0008006" key="2">
    <source>
        <dbReference type="Google" id="ProtNLM"/>
    </source>
</evidence>
<gene>
    <name evidence="1" type="ORF">METZ01_LOCUS505738</name>
</gene>
<sequence length="158" mass="17898">YLVSLLIISPTLAEHPWESSFPGGYLSLGLQIGKTKDKSRFIDIQISPSIVLIGPYKHDLPGYLFFGSSVGKRYSKGNSFMYFDMNLNFWNTLLTLGTGRGIILDKGKKYSRNKYWGGLGFIPLILCTDNYFIDENQYKQIGIMGILPFPVFGNNFYP</sequence>
<reference evidence="1" key="1">
    <citation type="submission" date="2018-05" db="EMBL/GenBank/DDBJ databases">
        <authorList>
            <person name="Lanie J.A."/>
            <person name="Ng W.-L."/>
            <person name="Kazmierczak K.M."/>
            <person name="Andrzejewski T.M."/>
            <person name="Davidsen T.M."/>
            <person name="Wayne K.J."/>
            <person name="Tettelin H."/>
            <person name="Glass J.I."/>
            <person name="Rusch D."/>
            <person name="Podicherti R."/>
            <person name="Tsui H.-C.T."/>
            <person name="Winkler M.E."/>
        </authorList>
    </citation>
    <scope>NUCLEOTIDE SEQUENCE</scope>
</reference>
<organism evidence="1">
    <name type="scientific">marine metagenome</name>
    <dbReference type="NCBI Taxonomy" id="408172"/>
    <lineage>
        <taxon>unclassified sequences</taxon>
        <taxon>metagenomes</taxon>
        <taxon>ecological metagenomes</taxon>
    </lineage>
</organism>
<accession>A0A383E8E9</accession>
<dbReference type="EMBL" id="UINC01223613">
    <property type="protein sequence ID" value="SVE52884.1"/>
    <property type="molecule type" value="Genomic_DNA"/>
</dbReference>
<proteinExistence type="predicted"/>